<dbReference type="AlphaFoldDB" id="A0A7C0U2N5"/>
<dbReference type="EMBL" id="DRBS01000211">
    <property type="protein sequence ID" value="HDD44300.1"/>
    <property type="molecule type" value="Genomic_DNA"/>
</dbReference>
<dbReference type="Proteomes" id="UP000886289">
    <property type="component" value="Unassembled WGS sequence"/>
</dbReference>
<evidence type="ECO:0000313" key="1">
    <source>
        <dbReference type="EMBL" id="HDD44300.1"/>
    </source>
</evidence>
<gene>
    <name evidence="1" type="ORF">ENG63_05515</name>
</gene>
<protein>
    <submittedName>
        <fullName evidence="1">Uncharacterized protein</fullName>
    </submittedName>
</protein>
<comment type="caution">
    <text evidence="1">The sequence shown here is derived from an EMBL/GenBank/DDBJ whole genome shotgun (WGS) entry which is preliminary data.</text>
</comment>
<sequence length="757" mass="82281">MLASAISMMLVRFGGYALSMLAGQLTGIPSSVGAEVGKNLLYNPSESIMKSLAETGAWGNAAATVGGAASLIRGLANMQYASLTARGMTGNSYSPRQLLQSELSKLHKEISMHSSMTTGQAEEIGKMQAHKQVGETQAYQDLINTIRGSGTLQSMLGVSGSASNREIMTALQKAGIYSGAVGSIGKYGTAKGDVEGSVMTSFVDFAKQVKGLESYLNKEFAEEMQKDPLGAVNTLVNKLANVRHAQVKLESIKGETNPDDLTRIEGFNWANPAAKAMAKMILMDKLDDGRISGETLQAWQRFAQVTEKWGLDAELLRGHFSNIDLTVQSEEMARSLQEHLGINANVGDTVRMSFALTNQNGEYDLVVPTHEVIATKPQEVDILGNKFNLIGGELTTRGTEGNAIMMIKGGTLGFGGGRVSLEKARVDTIQGQEVLKEFEGGYAGNAAGLKMLLHDLGLFGMVRSNTDAWRRISSLADEGRMIKIDYEDGALKISSEGKVLYERSGATVSKESVDELSTYKYGKEVQYVNKKTFDYGSGLVSEKSALYLITKGKVSDYVPVVRQMLADEGAKNTNLVELSKGLNELFKRVGTDVGYSNIEGKAEGGLKINLGFIKAGVGGSLAEGYKSLDQRTVDLNQVFTRAAYRQAYEETVKEFGGKEYTQLTGKERARFEQEFAEHFSHRMKEIGNFYTDFLNNTNKHHFGATAPGERIYSAATKSISWLKDKVKEVAESEITEEDRIEMTENIVKGGGIKEPKS</sequence>
<accession>A0A7C0U2N5</accession>
<reference evidence="1" key="1">
    <citation type="journal article" date="2020" name="mSystems">
        <title>Genome- and Community-Level Interaction Insights into Carbon Utilization and Element Cycling Functions of Hydrothermarchaeota in Hydrothermal Sediment.</title>
        <authorList>
            <person name="Zhou Z."/>
            <person name="Liu Y."/>
            <person name="Xu W."/>
            <person name="Pan J."/>
            <person name="Luo Z.H."/>
            <person name="Li M."/>
        </authorList>
    </citation>
    <scope>NUCLEOTIDE SEQUENCE [LARGE SCALE GENOMIC DNA]</scope>
    <source>
        <strain evidence="1">HyVt-233</strain>
    </source>
</reference>
<name>A0A7C0U2N5_DESA2</name>
<proteinExistence type="predicted"/>
<organism evidence="1">
    <name type="scientific">Desulfofervidus auxilii</name>
    <dbReference type="NCBI Taxonomy" id="1621989"/>
    <lineage>
        <taxon>Bacteria</taxon>
        <taxon>Pseudomonadati</taxon>
        <taxon>Thermodesulfobacteriota</taxon>
        <taxon>Candidatus Desulfofervidia</taxon>
        <taxon>Candidatus Desulfofervidales</taxon>
        <taxon>Candidatus Desulfofervidaceae</taxon>
        <taxon>Candidatus Desulfofervidus</taxon>
    </lineage>
</organism>